<keyword evidence="6" id="KW-0997">Cell inner membrane</keyword>
<evidence type="ECO:0000256" key="1">
    <source>
        <dbReference type="ARBA" id="ARBA00004533"/>
    </source>
</evidence>
<keyword evidence="5" id="KW-1003">Cell membrane</keyword>
<comment type="caution">
    <text evidence="12">The sequence shown here is derived from an EMBL/GenBank/DDBJ whole genome shotgun (WGS) entry which is preliminary data.</text>
</comment>
<evidence type="ECO:0000256" key="3">
    <source>
        <dbReference type="ARBA" id="ARBA00021563"/>
    </source>
</evidence>
<evidence type="ECO:0000256" key="10">
    <source>
        <dbReference type="ARBA" id="ARBA00030772"/>
    </source>
</evidence>
<accession>A0A923HI18</accession>
<keyword evidence="13" id="KW-1185">Reference proteome</keyword>
<name>A0A923HI18_9BURK</name>
<dbReference type="GO" id="GO:0005886">
    <property type="term" value="C:plasma membrane"/>
    <property type="evidence" value="ECO:0007669"/>
    <property type="project" value="UniProtKB-SubCell"/>
</dbReference>
<dbReference type="AlphaFoldDB" id="A0A923HI18"/>
<evidence type="ECO:0000256" key="11">
    <source>
        <dbReference type="SAM" id="Phobius"/>
    </source>
</evidence>
<sequence length="263" mass="28869">MWRELSLKARFFFVVFACLCILLTVIAFLPASWLGSILEKQTNGRVSLGDVQGSFWQGSAFIGVAADQKSAVTALFPGRFSWKISPKLLLGQIDVEISNNDVLTAPVQVSGSFTQWRLSPASLRLPPERLEGLGAPLNTIGPSGKIWLRWDGIEMTRVDGQLQVTGRAELELNDMASRASLIKPLGSYVLSFQLMGQTSNMVLTTSRGPMMLEGSGSLSNGKFQFSGKAYAQVGQEEKLANLLNLLGRRRQEGDKQIIALEYR</sequence>
<organism evidence="12 13">
    <name type="scientific">Undibacterium nitidum</name>
    <dbReference type="NCBI Taxonomy" id="2762298"/>
    <lineage>
        <taxon>Bacteria</taxon>
        <taxon>Pseudomonadati</taxon>
        <taxon>Pseudomonadota</taxon>
        <taxon>Betaproteobacteria</taxon>
        <taxon>Burkholderiales</taxon>
        <taxon>Oxalobacteraceae</taxon>
        <taxon>Undibacterium</taxon>
    </lineage>
</organism>
<evidence type="ECO:0000256" key="6">
    <source>
        <dbReference type="ARBA" id="ARBA00022519"/>
    </source>
</evidence>
<dbReference type="GO" id="GO:0015628">
    <property type="term" value="P:protein secretion by the type II secretion system"/>
    <property type="evidence" value="ECO:0007669"/>
    <property type="project" value="InterPro"/>
</dbReference>
<keyword evidence="7 11" id="KW-0812">Transmembrane</keyword>
<dbReference type="InterPro" id="IPR022792">
    <property type="entry name" value="T2SS_protein-GspN"/>
</dbReference>
<dbReference type="Pfam" id="PF01203">
    <property type="entry name" value="T2SSN"/>
    <property type="match status" value="1"/>
</dbReference>
<evidence type="ECO:0000256" key="7">
    <source>
        <dbReference type="ARBA" id="ARBA00022692"/>
    </source>
</evidence>
<dbReference type="GO" id="GO:0015627">
    <property type="term" value="C:type II protein secretion system complex"/>
    <property type="evidence" value="ECO:0007669"/>
    <property type="project" value="InterPro"/>
</dbReference>
<evidence type="ECO:0000256" key="9">
    <source>
        <dbReference type="ARBA" id="ARBA00023136"/>
    </source>
</evidence>
<comment type="similarity">
    <text evidence="2">Belongs to the GSP N family.</text>
</comment>
<dbReference type="Proteomes" id="UP000627446">
    <property type="component" value="Unassembled WGS sequence"/>
</dbReference>
<protein>
    <recommendedName>
        <fullName evidence="3">Type II secretion system protein N</fullName>
    </recommendedName>
    <alternativeName>
        <fullName evidence="10">General secretion pathway protein N</fullName>
    </alternativeName>
</protein>
<gene>
    <name evidence="12" type="ORF">H8K36_00130</name>
</gene>
<keyword evidence="9 11" id="KW-0472">Membrane</keyword>
<keyword evidence="8" id="KW-0653">Protein transport</keyword>
<feature type="transmembrane region" description="Helical" evidence="11">
    <location>
        <begin position="12"/>
        <end position="33"/>
    </location>
</feature>
<evidence type="ECO:0000256" key="8">
    <source>
        <dbReference type="ARBA" id="ARBA00022927"/>
    </source>
</evidence>
<evidence type="ECO:0000313" key="13">
    <source>
        <dbReference type="Proteomes" id="UP000627446"/>
    </source>
</evidence>
<evidence type="ECO:0000256" key="4">
    <source>
        <dbReference type="ARBA" id="ARBA00022448"/>
    </source>
</evidence>
<evidence type="ECO:0000256" key="2">
    <source>
        <dbReference type="ARBA" id="ARBA00007208"/>
    </source>
</evidence>
<dbReference type="EMBL" id="JACOFZ010000001">
    <property type="protein sequence ID" value="MBC3879769.1"/>
    <property type="molecule type" value="Genomic_DNA"/>
</dbReference>
<evidence type="ECO:0000256" key="5">
    <source>
        <dbReference type="ARBA" id="ARBA00022475"/>
    </source>
</evidence>
<dbReference type="RefSeq" id="WP_186915655.1">
    <property type="nucleotide sequence ID" value="NZ_JACOFZ010000001.1"/>
</dbReference>
<comment type="subcellular location">
    <subcellularLocation>
        <location evidence="1">Cell inner membrane</location>
    </subcellularLocation>
</comment>
<keyword evidence="11" id="KW-1133">Transmembrane helix</keyword>
<evidence type="ECO:0000313" key="12">
    <source>
        <dbReference type="EMBL" id="MBC3879769.1"/>
    </source>
</evidence>
<proteinExistence type="inferred from homology"/>
<reference evidence="12" key="1">
    <citation type="submission" date="2020-08" db="EMBL/GenBank/DDBJ databases">
        <title>Novel species isolated from subtropical streams in China.</title>
        <authorList>
            <person name="Lu H."/>
        </authorList>
    </citation>
    <scope>NUCLEOTIDE SEQUENCE</scope>
    <source>
        <strain evidence="12">LX22W</strain>
    </source>
</reference>
<keyword evidence="4" id="KW-0813">Transport</keyword>